<dbReference type="GO" id="GO:0016878">
    <property type="term" value="F:acid-thiol ligase activity"/>
    <property type="evidence" value="ECO:0007669"/>
    <property type="project" value="UniProtKB-ARBA"/>
</dbReference>
<evidence type="ECO:0000313" key="4">
    <source>
        <dbReference type="EMBL" id="EKF42524.1"/>
    </source>
</evidence>
<dbReference type="Proteomes" id="UP000007374">
    <property type="component" value="Unassembled WGS sequence"/>
</dbReference>
<evidence type="ECO:0000256" key="1">
    <source>
        <dbReference type="SAM" id="MobiDB-lite"/>
    </source>
</evidence>
<dbReference type="Pfam" id="PF13193">
    <property type="entry name" value="AMP-binding_C"/>
    <property type="match status" value="1"/>
</dbReference>
<dbReference type="InterPro" id="IPR020845">
    <property type="entry name" value="AMP-binding_CS"/>
</dbReference>
<name>K2NXB2_9HYPH</name>
<feature type="domain" description="AMP-dependent synthetase/ligase" evidence="2">
    <location>
        <begin position="6"/>
        <end position="364"/>
    </location>
</feature>
<dbReference type="InterPro" id="IPR025110">
    <property type="entry name" value="AMP-bd_C"/>
</dbReference>
<gene>
    <name evidence="4" type="ORF">NA8A_10693</name>
</gene>
<dbReference type="Pfam" id="PF00501">
    <property type="entry name" value="AMP-binding"/>
    <property type="match status" value="1"/>
</dbReference>
<dbReference type="PATRIC" id="fig|1231190.3.peg.2231"/>
<dbReference type="eggNOG" id="COG0318">
    <property type="taxonomic scope" value="Bacteria"/>
</dbReference>
<dbReference type="InterPro" id="IPR045851">
    <property type="entry name" value="AMP-bd_C_sf"/>
</dbReference>
<dbReference type="InterPro" id="IPR050237">
    <property type="entry name" value="ATP-dep_AMP-bd_enzyme"/>
</dbReference>
<dbReference type="InterPro" id="IPR000873">
    <property type="entry name" value="AMP-dep_synth/lig_dom"/>
</dbReference>
<dbReference type="InterPro" id="IPR042099">
    <property type="entry name" value="ANL_N_sf"/>
</dbReference>
<feature type="domain" description="AMP-binding enzyme C-terminal" evidence="3">
    <location>
        <begin position="421"/>
        <end position="494"/>
    </location>
</feature>
<dbReference type="PANTHER" id="PTHR43767">
    <property type="entry name" value="LONG-CHAIN-FATTY-ACID--COA LIGASE"/>
    <property type="match status" value="1"/>
</dbReference>
<dbReference type="EMBL" id="AMSI01000006">
    <property type="protein sequence ID" value="EKF42524.1"/>
    <property type="molecule type" value="Genomic_DNA"/>
</dbReference>
<sequence length="508" mass="54865">MEHTLAETARLSPDATAIVDGDTRLTYRELERLSGTLAAALQQRGVGPGDRIVLFLDNGWRTALTIFAALKAGAIVCPVNPSVKGAGLKHVIADCNPHTLICKSRHLPLVESAIQIPLPPRCIVSDKEGRDSIEGLSELLATEHDFHSIPDDAEALAFILYTSGSTGQAKGVMMSHASVDAASRMIADYLESTDTDVILSALPLTFTYGLYQLLVTIRTGGCLVLEKNFAFPHALLEKAQREKVTGLPLVPTMAAMLVQMQEVPATSLPRLRYMTNAASALPAAHISSLRRLFPQARLFSMYGLTECARATYLPPEEIDRRPDSVGKALPGTQAFVIDDNGHPAPPGTTGELVVRGPHVMKGYWNAPEATERALRALPDGEGKALHTGDLFFADDDGFLHFVARRDDIVKVRGEKVAPRAVEAFLTGLPGIGEALVYAVPDPLLGHRLEALVVPTDDTLSINGLLRHCARHLPDTMVPKGIGFRKELPRTASGKPSRRLAAMEAMQRS</sequence>
<dbReference type="Gene3D" id="3.30.300.30">
    <property type="match status" value="1"/>
</dbReference>
<dbReference type="PANTHER" id="PTHR43767:SF1">
    <property type="entry name" value="NONRIBOSOMAL PEPTIDE SYNTHASE PES1 (EUROFUNG)-RELATED"/>
    <property type="match status" value="1"/>
</dbReference>
<organism evidence="4 5">
    <name type="scientific">Nitratireductor indicus C115</name>
    <dbReference type="NCBI Taxonomy" id="1231190"/>
    <lineage>
        <taxon>Bacteria</taxon>
        <taxon>Pseudomonadati</taxon>
        <taxon>Pseudomonadota</taxon>
        <taxon>Alphaproteobacteria</taxon>
        <taxon>Hyphomicrobiales</taxon>
        <taxon>Phyllobacteriaceae</taxon>
        <taxon>Nitratireductor</taxon>
    </lineage>
</organism>
<comment type="caution">
    <text evidence="4">The sequence shown here is derived from an EMBL/GenBank/DDBJ whole genome shotgun (WGS) entry which is preliminary data.</text>
</comment>
<keyword evidence="4" id="KW-0436">Ligase</keyword>
<dbReference type="AlphaFoldDB" id="K2NXB2"/>
<keyword evidence="5" id="KW-1185">Reference proteome</keyword>
<evidence type="ECO:0000313" key="5">
    <source>
        <dbReference type="Proteomes" id="UP000007374"/>
    </source>
</evidence>
<proteinExistence type="predicted"/>
<accession>K2NXB2</accession>
<evidence type="ECO:0000259" key="3">
    <source>
        <dbReference type="Pfam" id="PF13193"/>
    </source>
</evidence>
<feature type="region of interest" description="Disordered" evidence="1">
    <location>
        <begin position="486"/>
        <end position="508"/>
    </location>
</feature>
<protein>
    <submittedName>
        <fullName evidence="4">Putative long-chain fatty-acid-CoA ligase protein</fullName>
    </submittedName>
</protein>
<dbReference type="STRING" id="721133.SAMN05216176_106171"/>
<evidence type="ECO:0000259" key="2">
    <source>
        <dbReference type="Pfam" id="PF00501"/>
    </source>
</evidence>
<dbReference type="Gene3D" id="3.40.50.12780">
    <property type="entry name" value="N-terminal domain of ligase-like"/>
    <property type="match status" value="1"/>
</dbReference>
<reference evidence="4 5" key="1">
    <citation type="journal article" date="2012" name="J. Bacteriol.">
        <title>Genome Sequence of Nitratireductor indicus Type Strain C115.</title>
        <authorList>
            <person name="Lai Q."/>
            <person name="Li G."/>
            <person name="Yu Z."/>
            <person name="Shao Z."/>
        </authorList>
    </citation>
    <scope>NUCLEOTIDE SEQUENCE [LARGE SCALE GENOMIC DNA]</scope>
    <source>
        <strain evidence="4 5">C115</strain>
    </source>
</reference>
<dbReference type="SUPFAM" id="SSF56801">
    <property type="entry name" value="Acetyl-CoA synthetase-like"/>
    <property type="match status" value="1"/>
</dbReference>
<dbReference type="PROSITE" id="PS00455">
    <property type="entry name" value="AMP_BINDING"/>
    <property type="match status" value="1"/>
</dbReference>